<dbReference type="GO" id="GO:0016020">
    <property type="term" value="C:membrane"/>
    <property type="evidence" value="ECO:0007669"/>
    <property type="project" value="InterPro"/>
</dbReference>
<dbReference type="PANTHER" id="PTHR11929:SF194">
    <property type="entry name" value="ALPHA-(1,3)-FUCOSYLTRANSFERASE 10"/>
    <property type="match status" value="1"/>
</dbReference>
<evidence type="ECO:0000313" key="6">
    <source>
        <dbReference type="EMBL" id="VBB44420.1"/>
    </source>
</evidence>
<dbReference type="InterPro" id="IPR001503">
    <property type="entry name" value="Glyco_trans_10"/>
</dbReference>
<feature type="domain" description="Alpha-(1,3)-fucosyltransferase FucT N-terminal" evidence="5">
    <location>
        <begin position="4"/>
        <end position="95"/>
    </location>
</feature>
<keyword evidence="2" id="KW-0328">Glycosyltransferase</keyword>
<dbReference type="SUPFAM" id="SSF53756">
    <property type="entry name" value="UDP-Glycosyltransferase/glycogen phosphorylase"/>
    <property type="match status" value="1"/>
</dbReference>
<keyword evidence="3 6" id="KW-0808">Transferase</keyword>
<dbReference type="InterPro" id="IPR055270">
    <property type="entry name" value="Glyco_tran_10_C"/>
</dbReference>
<dbReference type="AlphaFoldDB" id="A0A653A8S6"/>
<dbReference type="InterPro" id="IPR041058">
    <property type="entry name" value="FucT_N"/>
</dbReference>
<accession>A0A653A8S6</accession>
<evidence type="ECO:0000256" key="1">
    <source>
        <dbReference type="ARBA" id="ARBA00008919"/>
    </source>
</evidence>
<evidence type="ECO:0000259" key="5">
    <source>
        <dbReference type="Pfam" id="PF18025"/>
    </source>
</evidence>
<evidence type="ECO:0000256" key="3">
    <source>
        <dbReference type="ARBA" id="ARBA00022679"/>
    </source>
</evidence>
<dbReference type="Gene3D" id="3.40.50.11660">
    <property type="entry name" value="Glycosyl transferase family 10, C-terminal domain"/>
    <property type="match status" value="1"/>
</dbReference>
<dbReference type="InterPro" id="IPR038577">
    <property type="entry name" value="GT10-like_C_sf"/>
</dbReference>
<dbReference type="PANTHER" id="PTHR11929">
    <property type="entry name" value="ALPHA- 1,3 -FUCOSYLTRANSFERASE"/>
    <property type="match status" value="1"/>
</dbReference>
<sequence length="338" mass="39523">MLCVNFAKWWPNFSPERNFLVNALRMHFDVEIAANPDILFFSVFQGELPAGDYLKVFYTGEASRPDMSAADWAFSYEYDEDFHHPRHLRVPLYAIEIDGRAFRDDWGRELVKTGDYADRIMAERRRDFCAYVAYKDAWARCAMFDRLAAYHRVVAPGLSRNNAPPISDGDPGRSRGNGEFQALKCRFFQTFRFALVFENRSYRGYTSEKLVDAMRAGCIPIYWGNPAVAREFNPRSFINVSDYEAAESARFPGWLKRIPFFYKVFWRYCIMPRAMDRAASVVREMDTDPGLQRAVLAEPWFHKNQPNRYFDPSPLNQRMREIGESALARRQEGRRVPR</sequence>
<proteinExistence type="inferred from homology"/>
<name>A0A653A8S6_UNCDX</name>
<comment type="similarity">
    <text evidence="1">Belongs to the glycosyltransferase 10 family.</text>
</comment>
<feature type="domain" description="Fucosyltransferase C-terminal" evidence="4">
    <location>
        <begin position="186"/>
        <end position="247"/>
    </location>
</feature>
<dbReference type="EMBL" id="UPXX01000027">
    <property type="protein sequence ID" value="VBB44420.1"/>
    <property type="molecule type" value="Genomic_DNA"/>
</dbReference>
<dbReference type="Pfam" id="PF00852">
    <property type="entry name" value="Glyco_transf_10"/>
    <property type="match status" value="1"/>
</dbReference>
<dbReference type="Pfam" id="PF18025">
    <property type="entry name" value="FucT_N"/>
    <property type="match status" value="1"/>
</dbReference>
<evidence type="ECO:0000259" key="4">
    <source>
        <dbReference type="Pfam" id="PF00852"/>
    </source>
</evidence>
<reference evidence="6" key="1">
    <citation type="submission" date="2018-07" db="EMBL/GenBank/DDBJ databases">
        <authorList>
            <consortium name="Genoscope - CEA"/>
            <person name="William W."/>
        </authorList>
    </citation>
    <scope>NUCLEOTIDE SEQUENCE</scope>
    <source>
        <strain evidence="6">IK1</strain>
    </source>
</reference>
<protein>
    <submittedName>
        <fullName evidence="6">Putative LPS biosynthesis related glycosyltransferase</fullName>
    </submittedName>
</protein>
<dbReference type="GO" id="GO:0046920">
    <property type="term" value="F:alpha-(1-&gt;3)-fucosyltransferase activity"/>
    <property type="evidence" value="ECO:0007669"/>
    <property type="project" value="TreeGrafter"/>
</dbReference>
<organism evidence="6">
    <name type="scientific">Uncultured Desulfatiglans sp</name>
    <dbReference type="NCBI Taxonomy" id="1748965"/>
    <lineage>
        <taxon>Bacteria</taxon>
        <taxon>Pseudomonadati</taxon>
        <taxon>Thermodesulfobacteriota</taxon>
        <taxon>Desulfobacteria</taxon>
        <taxon>Desulfatiglandales</taxon>
        <taxon>Desulfatiglandaceae</taxon>
        <taxon>Desulfatiglans</taxon>
        <taxon>environmental samples</taxon>
    </lineage>
</organism>
<gene>
    <name evidence="6" type="ORF">TRIP_B330526</name>
</gene>
<evidence type="ECO:0000256" key="2">
    <source>
        <dbReference type="ARBA" id="ARBA00022676"/>
    </source>
</evidence>